<keyword evidence="8" id="KW-1185">Reference proteome</keyword>
<feature type="compositionally biased region" description="Polar residues" evidence="6">
    <location>
        <begin position="661"/>
        <end position="685"/>
    </location>
</feature>
<evidence type="ECO:0000313" key="8">
    <source>
        <dbReference type="Proteomes" id="UP000827092"/>
    </source>
</evidence>
<feature type="compositionally biased region" description="Polar residues" evidence="6">
    <location>
        <begin position="701"/>
        <end position="724"/>
    </location>
</feature>
<dbReference type="GO" id="GO:0005634">
    <property type="term" value="C:nucleus"/>
    <property type="evidence" value="ECO:0007669"/>
    <property type="project" value="UniProtKB-SubCell"/>
</dbReference>
<keyword evidence="2" id="KW-0805">Transcription regulation</keyword>
<evidence type="ECO:0000256" key="2">
    <source>
        <dbReference type="ARBA" id="ARBA00023015"/>
    </source>
</evidence>
<protein>
    <recommendedName>
        <fullName evidence="9">GON-4-like protein</fullName>
    </recommendedName>
</protein>
<evidence type="ECO:0000256" key="1">
    <source>
        <dbReference type="ARBA" id="ARBA00004123"/>
    </source>
</evidence>
<evidence type="ECO:0008006" key="9">
    <source>
        <dbReference type="Google" id="ProtNLM"/>
    </source>
</evidence>
<feature type="region of interest" description="Disordered" evidence="6">
    <location>
        <begin position="1218"/>
        <end position="1239"/>
    </location>
</feature>
<dbReference type="GO" id="GO:0006355">
    <property type="term" value="P:regulation of DNA-templated transcription"/>
    <property type="evidence" value="ECO:0007669"/>
    <property type="project" value="InterPro"/>
</dbReference>
<accession>A0AAV6V539</accession>
<reference evidence="7 8" key="1">
    <citation type="journal article" date="2022" name="Nat. Ecol. Evol.">
        <title>A masculinizing supergene underlies an exaggerated male reproductive morph in a spider.</title>
        <authorList>
            <person name="Hendrickx F."/>
            <person name="De Corte Z."/>
            <person name="Sonet G."/>
            <person name="Van Belleghem S.M."/>
            <person name="Kostlbacher S."/>
            <person name="Vangestel C."/>
        </authorList>
    </citation>
    <scope>NUCLEOTIDE SEQUENCE [LARGE SCALE GENOMIC DNA]</scope>
    <source>
        <strain evidence="7">W744_W776</strain>
    </source>
</reference>
<keyword evidence="3" id="KW-0804">Transcription</keyword>
<feature type="compositionally biased region" description="Low complexity" evidence="6">
    <location>
        <begin position="686"/>
        <end position="700"/>
    </location>
</feature>
<comment type="subcellular location">
    <subcellularLocation>
        <location evidence="1 5">Nucleus</location>
    </subcellularLocation>
</comment>
<feature type="compositionally biased region" description="Polar residues" evidence="6">
    <location>
        <begin position="1225"/>
        <end position="1235"/>
    </location>
</feature>
<dbReference type="EMBL" id="JAFNEN010000153">
    <property type="protein sequence ID" value="KAG8191727.1"/>
    <property type="molecule type" value="Genomic_DNA"/>
</dbReference>
<dbReference type="Proteomes" id="UP000827092">
    <property type="component" value="Unassembled WGS sequence"/>
</dbReference>
<dbReference type="InterPro" id="IPR052435">
    <property type="entry name" value="YY1-Transcr_Regul"/>
</dbReference>
<dbReference type="SUPFAM" id="SSF47762">
    <property type="entry name" value="PAH2 domain"/>
    <property type="match status" value="2"/>
</dbReference>
<feature type="region of interest" description="Disordered" evidence="6">
    <location>
        <begin position="148"/>
        <end position="190"/>
    </location>
</feature>
<feature type="region of interest" description="Disordered" evidence="6">
    <location>
        <begin position="205"/>
        <end position="234"/>
    </location>
</feature>
<feature type="compositionally biased region" description="Polar residues" evidence="6">
    <location>
        <begin position="797"/>
        <end position="812"/>
    </location>
</feature>
<feature type="region of interest" description="Disordered" evidence="6">
    <location>
        <begin position="541"/>
        <end position="560"/>
    </location>
</feature>
<evidence type="ECO:0000256" key="6">
    <source>
        <dbReference type="SAM" id="MobiDB-lite"/>
    </source>
</evidence>
<evidence type="ECO:0000313" key="7">
    <source>
        <dbReference type="EMBL" id="KAG8191727.1"/>
    </source>
</evidence>
<evidence type="ECO:0000256" key="4">
    <source>
        <dbReference type="ARBA" id="ARBA00023242"/>
    </source>
</evidence>
<comment type="caution">
    <text evidence="7">The sequence shown here is derived from an EMBL/GenBank/DDBJ whole genome shotgun (WGS) entry which is preliminary data.</text>
</comment>
<evidence type="ECO:0000256" key="3">
    <source>
        <dbReference type="ARBA" id="ARBA00023163"/>
    </source>
</evidence>
<dbReference type="GO" id="GO:0003712">
    <property type="term" value="F:transcription coregulator activity"/>
    <property type="evidence" value="ECO:0007669"/>
    <property type="project" value="TreeGrafter"/>
</dbReference>
<name>A0AAV6V539_9ARAC</name>
<dbReference type="Gene3D" id="1.20.1160.11">
    <property type="entry name" value="Paired amphipathic helix"/>
    <property type="match status" value="2"/>
</dbReference>
<feature type="region of interest" description="Disordered" evidence="6">
    <location>
        <begin position="260"/>
        <end position="299"/>
    </location>
</feature>
<dbReference type="PANTHER" id="PTHR16088">
    <property type="entry name" value="YY1 ASSOCIATED PROTEIN-RELATED"/>
    <property type="match status" value="1"/>
</dbReference>
<feature type="compositionally biased region" description="Polar residues" evidence="6">
    <location>
        <begin position="283"/>
        <end position="299"/>
    </location>
</feature>
<dbReference type="PANTHER" id="PTHR16088:SF3">
    <property type="entry name" value="GON-4-LIKE PROTEIN"/>
    <property type="match status" value="1"/>
</dbReference>
<proteinExistence type="predicted"/>
<feature type="region of interest" description="Disordered" evidence="6">
    <location>
        <begin position="661"/>
        <end position="724"/>
    </location>
</feature>
<dbReference type="PROSITE" id="PS51477">
    <property type="entry name" value="PAH"/>
    <property type="match status" value="1"/>
</dbReference>
<dbReference type="InterPro" id="IPR003822">
    <property type="entry name" value="PAH"/>
</dbReference>
<dbReference type="Pfam" id="PF02671">
    <property type="entry name" value="PAH"/>
    <property type="match status" value="1"/>
</dbReference>
<organism evidence="7 8">
    <name type="scientific">Oedothorax gibbosus</name>
    <dbReference type="NCBI Taxonomy" id="931172"/>
    <lineage>
        <taxon>Eukaryota</taxon>
        <taxon>Metazoa</taxon>
        <taxon>Ecdysozoa</taxon>
        <taxon>Arthropoda</taxon>
        <taxon>Chelicerata</taxon>
        <taxon>Arachnida</taxon>
        <taxon>Araneae</taxon>
        <taxon>Araneomorphae</taxon>
        <taxon>Entelegynae</taxon>
        <taxon>Araneoidea</taxon>
        <taxon>Linyphiidae</taxon>
        <taxon>Erigoninae</taxon>
        <taxon>Oedothorax</taxon>
    </lineage>
</organism>
<sequence>MSEEINFIYSKDEKIHLNKEETAKDLVKSSKRKLNDESDDKTKNLKRRTVVSKEIDCSSKFENMPMPHTEKHILPYVIANEYLLSLVCNTIDKEIYYEDESCNIKEPMLTRSKAKEKRKKKCLPFWPVSLPPRNFKKNYNLFFHTELSHSDDSDSSNQSNEIEKNEVEIETTSSSEDSETESPNQESIKDYDIWQHFVSQSLQEDTTMKTDLSPDLENDPDYKVTEEDTSDSELQLEEIPREELNDLVTETFELVLQEVNEDNKDVENPKSSNEGLPKEIAKTASSVSSLTSTEMTSNEKLQLEEQLRMHVQLLSQSYLLSSGNPVFNHITVSSKLLLDQLKMYAVHGTTDNNTSIFHTQNLDGAIAIAEEFEKLDLPAPSKNVPQPKKKLPIVPSHIKKTLATSKVFIYPELLPSCGFRNQFEVSKFFCLAEDNLISMGLERFSKQSNPIEHIHKFLLPAKSVGQIKSRIKNLKSKKVPETNPIKFYFTHNHAPQFPRVTRSFDPNNIKAPEDRSADFLPKWMIPFCKTSSKTPLLAPAQTLTPSNKASPFKKNNKSNETKKYNTILPRGIHFSPLKQISPILKKYSQQRRTIPFSIHSPHKKSPFKTIKPKPSADSQVLQHLSHDNNPVHQNSSTVKTLKPSTNVDDKVLQLSSSVNKQTTHFSSNAEESVKLSSSDSETLPLSPSANSQSQKLSSSSDNKTLHLSSGTNEQTIPSTCSPTTKALNNIPCSAKQQDKTCNFEIKENGIKEHDGLTAVNGDIACESSTVQSSKVVSSETDVSDELDEEVNDEEQEPNSLNVASVPSTGKKNSISKKRNRYFRELESSLALLQPIVVKDDVLKEEREIMFANSYLLRATELLKGNPEVYEQFLATLSKYHSSGSPVALYSELKDTLKDYPTLLRDFIAFLNPAQAKVCGKYKEYIVISKIREFFRKIELHFKHQPHHLARILRTFSQLHQQADITSTDVITALQPLLRNQSHLMEELNSLLPDVAPPEYLLTDFEEVTLPNSDDNSSIDSFEEIVIPDAPDPYGGKSCPCNCHKSTTDNRLLNRIRHCVKCGVKFIDGRIYIQTGKVLKPAQVIYHKPKLKTEKNKRQKTCPLKINSTLKTTSKAQPITDTTVKSVPSKVQESTTPLKCEPQVENNCKIDVEDANQMKEDVKEDVSPTAQTEAPCIPSNSKLPFDVVEDAVFPTDSTSSENKAAPSDFSQIRNIIRASKKDSESTDSINQPTVSRRNAKWTREEDKVIIYNCQRYGMTKRALLATRTAMKTRTAREVNFDKS</sequence>
<feature type="region of interest" description="Disordered" evidence="6">
    <location>
        <begin position="770"/>
        <end position="813"/>
    </location>
</feature>
<dbReference type="InterPro" id="IPR036600">
    <property type="entry name" value="PAH_sf"/>
</dbReference>
<evidence type="ECO:0000256" key="5">
    <source>
        <dbReference type="PROSITE-ProRule" id="PRU00810"/>
    </source>
</evidence>
<gene>
    <name evidence="7" type="ORF">JTE90_008791</name>
</gene>
<keyword evidence="4 5" id="KW-0539">Nucleus</keyword>
<feature type="compositionally biased region" description="Acidic residues" evidence="6">
    <location>
        <begin position="781"/>
        <end position="796"/>
    </location>
</feature>
<feature type="region of interest" description="Disordered" evidence="6">
    <location>
        <begin position="595"/>
        <end position="620"/>
    </location>
</feature>